<dbReference type="InterPro" id="IPR041374">
    <property type="entry name" value="BaeRF_family12"/>
</dbReference>
<name>A0A9X3ECS6_9HYPH</name>
<dbReference type="RefSeq" id="WP_266339527.1">
    <property type="nucleotide sequence ID" value="NZ_JAPKNK010000006.1"/>
</dbReference>
<evidence type="ECO:0000313" key="3">
    <source>
        <dbReference type="Proteomes" id="UP001144805"/>
    </source>
</evidence>
<gene>
    <name evidence="2" type="ORF">OSH07_15250</name>
</gene>
<dbReference type="AlphaFoldDB" id="A0A9X3ECS6"/>
<reference evidence="2" key="1">
    <citation type="submission" date="2022-11" db="EMBL/GenBank/DDBJ databases">
        <title>Biodiversity and phylogenetic relationships of bacteria.</title>
        <authorList>
            <person name="Machado R.A.R."/>
            <person name="Bhat A."/>
            <person name="Loulou A."/>
            <person name="Kallel S."/>
        </authorList>
    </citation>
    <scope>NUCLEOTIDE SEQUENCE</scope>
    <source>
        <strain evidence="2">K-TC2</strain>
    </source>
</reference>
<dbReference type="Proteomes" id="UP001144805">
    <property type="component" value="Unassembled WGS sequence"/>
</dbReference>
<evidence type="ECO:0000256" key="1">
    <source>
        <dbReference type="SAM" id="MobiDB-lite"/>
    </source>
</evidence>
<protein>
    <submittedName>
        <fullName evidence="2">Host attachment family protein</fullName>
    </submittedName>
</protein>
<sequence length="149" mass="16383">MPDFLIHHNALVLVGDGRKALFLRNRGTPQALDLVVEEILDGSDNPPTREQGTDRPGRVMQSAGFSRSSVEQTDWHLLEEQKFAGTIAEALYKAAMANSFSELVIVAPPKTLGTLRQSFHKQVSDRIQGEMTKTLTSAPIDEISRLLAA</sequence>
<feature type="region of interest" description="Disordered" evidence="1">
    <location>
        <begin position="40"/>
        <end position="67"/>
    </location>
</feature>
<proteinExistence type="predicted"/>
<evidence type="ECO:0000313" key="2">
    <source>
        <dbReference type="EMBL" id="MCX5570565.1"/>
    </source>
</evidence>
<dbReference type="EMBL" id="JAPKNK010000006">
    <property type="protein sequence ID" value="MCX5570565.1"/>
    <property type="molecule type" value="Genomic_DNA"/>
</dbReference>
<comment type="caution">
    <text evidence="2">The sequence shown here is derived from an EMBL/GenBank/DDBJ whole genome shotgun (WGS) entry which is preliminary data.</text>
</comment>
<keyword evidence="3" id="KW-1185">Reference proteome</keyword>
<organism evidence="2 3">
    <name type="scientific">Kaistia nematophila</name>
    <dbReference type="NCBI Taxonomy" id="2994654"/>
    <lineage>
        <taxon>Bacteria</taxon>
        <taxon>Pseudomonadati</taxon>
        <taxon>Pseudomonadota</taxon>
        <taxon>Alphaproteobacteria</taxon>
        <taxon>Hyphomicrobiales</taxon>
        <taxon>Kaistiaceae</taxon>
        <taxon>Kaistia</taxon>
    </lineage>
</organism>
<dbReference type="Pfam" id="PF18856">
    <property type="entry name" value="baeRF_family12"/>
    <property type="match status" value="1"/>
</dbReference>
<accession>A0A9X3ECS6</accession>